<protein>
    <recommendedName>
        <fullName evidence="7">Enolase-phosphatase E1</fullName>
    </recommendedName>
</protein>
<dbReference type="Proteomes" id="UP000030651">
    <property type="component" value="Unassembled WGS sequence"/>
</dbReference>
<dbReference type="OrthoDB" id="272500at2759"/>
<sequence length="349" mass="38441">MAVSSSVQVVLLDIEGTICEISFVRDVLFPYALKVLPEVVKTQWDEPKFKEYRDLFPTEYRDNQDAFQAHVIDLASRDVKISYLKNLQGYLWEEGYRSGEIKAPLFPDVLDTLAKWHGKGVKLMIYSSGSVPAQKLLFKHTNAETPDLTWMISDWFDTINAGLKTESSSYETIASKHPDVLPGQFLFLSDNVKEVEAAIKAGMRSVVVKRPGNAELAPEVYDKYDVVETFQAIEDDFVIKRLQALGKRTADEAVLGEGSDAKVAAAEAPEAENPDAKRLKTTTGGDDEPSPARAAQDVAAPSATETKQGTTENQEEPSRMDKLLAQAVGDAPPTPKTTEEAKETPEAAE</sequence>
<evidence type="ECO:0000256" key="3">
    <source>
        <dbReference type="ARBA" id="ARBA00023167"/>
    </source>
</evidence>
<evidence type="ECO:0000313" key="5">
    <source>
        <dbReference type="EMBL" id="ETS76526.1"/>
    </source>
</evidence>
<accession>W3WUI3</accession>
<evidence type="ECO:0008006" key="7">
    <source>
        <dbReference type="Google" id="ProtNLM"/>
    </source>
</evidence>
<dbReference type="HOGENOM" id="CLU_794782_0_0_1"/>
<keyword evidence="6" id="KW-1185">Reference proteome</keyword>
<dbReference type="InterPro" id="IPR023214">
    <property type="entry name" value="HAD_sf"/>
</dbReference>
<feature type="compositionally biased region" description="Polar residues" evidence="4">
    <location>
        <begin position="303"/>
        <end position="312"/>
    </location>
</feature>
<dbReference type="NCBIfam" id="TIGR01691">
    <property type="entry name" value="enolase-ppase"/>
    <property type="match status" value="1"/>
</dbReference>
<dbReference type="SFLD" id="SFLDS00003">
    <property type="entry name" value="Haloacid_Dehalogenase"/>
    <property type="match status" value="1"/>
</dbReference>
<keyword evidence="2" id="KW-0378">Hydrolase</keyword>
<dbReference type="SFLD" id="SFLDG01129">
    <property type="entry name" value="C1.5:_HAD__Beta-PGM__Phosphata"/>
    <property type="match status" value="1"/>
</dbReference>
<dbReference type="GO" id="GO:0043874">
    <property type="term" value="F:acireductone synthase activity"/>
    <property type="evidence" value="ECO:0007669"/>
    <property type="project" value="InterPro"/>
</dbReference>
<keyword evidence="1" id="KW-0028">Amino-acid biosynthesis</keyword>
<feature type="region of interest" description="Disordered" evidence="4">
    <location>
        <begin position="258"/>
        <end position="349"/>
    </location>
</feature>
<dbReference type="SUPFAM" id="SSF56784">
    <property type="entry name" value="HAD-like"/>
    <property type="match status" value="1"/>
</dbReference>
<dbReference type="InterPro" id="IPR036412">
    <property type="entry name" value="HAD-like_sf"/>
</dbReference>
<dbReference type="GO" id="GO:0000287">
    <property type="term" value="F:magnesium ion binding"/>
    <property type="evidence" value="ECO:0007669"/>
    <property type="project" value="InterPro"/>
</dbReference>
<dbReference type="PANTHER" id="PTHR20371:SF1">
    <property type="entry name" value="ENOLASE-PHOSPHATASE E1"/>
    <property type="match status" value="1"/>
</dbReference>
<evidence type="ECO:0000256" key="2">
    <source>
        <dbReference type="ARBA" id="ARBA00022801"/>
    </source>
</evidence>
<organism evidence="5 6">
    <name type="scientific">Pestalotiopsis fici (strain W106-1 / CGMCC3.15140)</name>
    <dbReference type="NCBI Taxonomy" id="1229662"/>
    <lineage>
        <taxon>Eukaryota</taxon>
        <taxon>Fungi</taxon>
        <taxon>Dikarya</taxon>
        <taxon>Ascomycota</taxon>
        <taxon>Pezizomycotina</taxon>
        <taxon>Sordariomycetes</taxon>
        <taxon>Xylariomycetidae</taxon>
        <taxon>Amphisphaeriales</taxon>
        <taxon>Sporocadaceae</taxon>
        <taxon>Pestalotiopsis</taxon>
    </lineage>
</organism>
<dbReference type="PANTHER" id="PTHR20371">
    <property type="entry name" value="ENOLASE-PHOSPHATASE E1"/>
    <property type="match status" value="1"/>
</dbReference>
<name>W3WUI3_PESFW</name>
<dbReference type="OMA" id="DILEXAN"/>
<dbReference type="GO" id="GO:0019509">
    <property type="term" value="P:L-methionine salvage from methylthioadenosine"/>
    <property type="evidence" value="ECO:0007669"/>
    <property type="project" value="InterPro"/>
</dbReference>
<gene>
    <name evidence="5" type="ORF">PFICI_11913</name>
</gene>
<dbReference type="FunCoup" id="W3WUI3">
    <property type="interactions" value="631"/>
</dbReference>
<feature type="compositionally biased region" description="Basic and acidic residues" evidence="4">
    <location>
        <begin position="337"/>
        <end position="349"/>
    </location>
</feature>
<keyword evidence="3" id="KW-0486">Methionine biosynthesis</keyword>
<reference evidence="6" key="1">
    <citation type="journal article" date="2015" name="BMC Genomics">
        <title>Genomic and transcriptomic analysis of the endophytic fungus Pestalotiopsis fici reveals its lifestyle and high potential for synthesis of natural products.</title>
        <authorList>
            <person name="Wang X."/>
            <person name="Zhang X."/>
            <person name="Liu L."/>
            <person name="Xiang M."/>
            <person name="Wang W."/>
            <person name="Sun X."/>
            <person name="Che Y."/>
            <person name="Guo L."/>
            <person name="Liu G."/>
            <person name="Guo L."/>
            <person name="Wang C."/>
            <person name="Yin W.B."/>
            <person name="Stadler M."/>
            <person name="Zhang X."/>
            <person name="Liu X."/>
        </authorList>
    </citation>
    <scope>NUCLEOTIDE SEQUENCE [LARGE SCALE GENOMIC DNA]</scope>
    <source>
        <strain evidence="6">W106-1 / CGMCC3.15140</strain>
    </source>
</reference>
<dbReference type="Gene3D" id="3.40.50.1000">
    <property type="entry name" value="HAD superfamily/HAD-like"/>
    <property type="match status" value="1"/>
</dbReference>
<proteinExistence type="predicted"/>
<dbReference type="InParanoid" id="W3WUI3"/>
<dbReference type="Gene3D" id="1.10.720.60">
    <property type="match status" value="1"/>
</dbReference>
<evidence type="ECO:0000256" key="4">
    <source>
        <dbReference type="SAM" id="MobiDB-lite"/>
    </source>
</evidence>
<dbReference type="Pfam" id="PF00702">
    <property type="entry name" value="Hydrolase"/>
    <property type="match status" value="1"/>
</dbReference>
<dbReference type="EMBL" id="KI912117">
    <property type="protein sequence ID" value="ETS76526.1"/>
    <property type="molecule type" value="Genomic_DNA"/>
</dbReference>
<dbReference type="RefSeq" id="XP_007838685.1">
    <property type="nucleotide sequence ID" value="XM_007840494.1"/>
</dbReference>
<dbReference type="GeneID" id="19276926"/>
<evidence type="ECO:0000256" key="1">
    <source>
        <dbReference type="ARBA" id="ARBA00022605"/>
    </source>
</evidence>
<evidence type="ECO:0000313" key="6">
    <source>
        <dbReference type="Proteomes" id="UP000030651"/>
    </source>
</evidence>
<dbReference type="STRING" id="1229662.W3WUI3"/>
<dbReference type="CDD" id="cd01629">
    <property type="entry name" value="HAD_EP"/>
    <property type="match status" value="1"/>
</dbReference>
<dbReference type="KEGG" id="pfy:PFICI_11913"/>
<dbReference type="SFLD" id="SFLDG01133">
    <property type="entry name" value="C1.5.4:_Enolase-phosphatase_Li"/>
    <property type="match status" value="1"/>
</dbReference>
<dbReference type="eggNOG" id="KOG2630">
    <property type="taxonomic scope" value="Eukaryota"/>
</dbReference>
<dbReference type="InterPro" id="IPR023943">
    <property type="entry name" value="Enolase-ppase_E1"/>
</dbReference>
<dbReference type="AlphaFoldDB" id="W3WUI3"/>